<reference evidence="3 6" key="2">
    <citation type="submission" date="2017-10" db="EMBL/GenBank/DDBJ databases">
        <title>Draft genome sequences of Aggregatibacter actinomycetemcomitans strains 310a and 310b.</title>
        <authorList>
            <person name="May A.C."/>
            <person name="Ohta H."/>
            <person name="Maeda H."/>
            <person name="Kokeguchi S."/>
            <person name="Cugini C."/>
        </authorList>
    </citation>
    <scope>NUCLEOTIDE SEQUENCE [LARGE SCALE GENOMIC DNA]</scope>
    <source>
        <strain evidence="3 6">310b</strain>
    </source>
</reference>
<dbReference type="EMBL" id="VSED01000020">
    <property type="protein sequence ID" value="TYA38628.1"/>
    <property type="molecule type" value="Genomic_DNA"/>
</dbReference>
<reference evidence="4 7" key="3">
    <citation type="submission" date="2019-08" db="EMBL/GenBank/DDBJ databases">
        <title>Whole genome sequencing of Aggregatibacter actinomycetemcomitans cultured from blood stream infections in Denmark reveals a novel phylogenetic lineage expressing serotype a membrane O polysaccharide.</title>
        <authorList>
            <person name="Nedergaard S."/>
            <person name="Kobel C.M."/>
            <person name="Nielsen M.B."/>
            <person name="Moeller R.T."/>
            <person name="Jensen A.B."/>
            <person name="Noerskov-Lauritsen N."/>
        </authorList>
    </citation>
    <scope>NUCLEOTIDE SEQUENCE [LARGE SCALE GENOMIC DNA]</scope>
    <source>
        <strain evidence="4 7">PN_563</strain>
    </source>
</reference>
<dbReference type="Proteomes" id="UP000226080">
    <property type="component" value="Unassembled WGS sequence"/>
</dbReference>
<feature type="domain" description="AAA" evidence="1">
    <location>
        <begin position="7"/>
        <end position="211"/>
    </location>
</feature>
<evidence type="ECO:0000259" key="1">
    <source>
        <dbReference type="Pfam" id="PF13614"/>
    </source>
</evidence>
<accession>A0A5D0EJI2</accession>
<reference evidence="2 5" key="1">
    <citation type="submission" date="2015-10" db="EMBL/GenBank/DDBJ databases">
        <title>Tn-seq of a polymicrobial infection.</title>
        <authorList>
            <person name="Stacy A."/>
            <person name="Rumbaugh K.P."/>
            <person name="Whiteley M."/>
        </authorList>
    </citation>
    <scope>NUCLEOTIDE SEQUENCE [LARGE SCALE GENOMIC DNA]</scope>
    <source>
        <strain evidence="2 5">624</strain>
    </source>
</reference>
<dbReference type="EMBL" id="CP012959">
    <property type="protein sequence ID" value="AMQ93297.1"/>
    <property type="molecule type" value="Genomic_DNA"/>
</dbReference>
<dbReference type="PANTHER" id="PTHR13696">
    <property type="entry name" value="P-LOOP CONTAINING NUCLEOSIDE TRIPHOSPHATE HYDROLASE"/>
    <property type="match status" value="1"/>
</dbReference>
<dbReference type="InterPro" id="IPR027417">
    <property type="entry name" value="P-loop_NTPase"/>
</dbReference>
<evidence type="ECO:0000313" key="2">
    <source>
        <dbReference type="EMBL" id="AMQ93297.1"/>
    </source>
</evidence>
<dbReference type="InterPro" id="IPR025669">
    <property type="entry name" value="AAA_dom"/>
</dbReference>
<dbReference type="Proteomes" id="UP000072236">
    <property type="component" value="Chromosome"/>
</dbReference>
<dbReference type="AlphaFoldDB" id="A0A5D0EJI2"/>
<dbReference type="SUPFAM" id="SSF52540">
    <property type="entry name" value="P-loop containing nucleoside triphosphate hydrolases"/>
    <property type="match status" value="1"/>
</dbReference>
<evidence type="ECO:0000313" key="4">
    <source>
        <dbReference type="EMBL" id="TYA38628.1"/>
    </source>
</evidence>
<dbReference type="PANTHER" id="PTHR13696:SF99">
    <property type="entry name" value="COBYRINIC ACID AC-DIAMIDE SYNTHASE"/>
    <property type="match status" value="1"/>
</dbReference>
<evidence type="ECO:0000313" key="7">
    <source>
        <dbReference type="Proteomes" id="UP000323012"/>
    </source>
</evidence>
<dbReference type="OrthoDB" id="9815116at2"/>
<dbReference type="InterPro" id="IPR050678">
    <property type="entry name" value="DNA_Partitioning_ATPase"/>
</dbReference>
<proteinExistence type="predicted"/>
<evidence type="ECO:0000313" key="3">
    <source>
        <dbReference type="EMBL" id="PHO20149.1"/>
    </source>
</evidence>
<dbReference type="Pfam" id="PF13614">
    <property type="entry name" value="AAA_31"/>
    <property type="match status" value="1"/>
</dbReference>
<dbReference type="KEGG" id="aact:ACT75_01550"/>
<sequence>MNKKYLVWNNKGGVGKTFLTYSLSVEYAIKHPDEDVIVIDACPQSNVSEIILGGNGTGEANLDQFRETERTIAGYIKERFRKSQLSKIGNEYTYFVKADSMNKEMPDNLYLLPGDIDLDICSKLIAYIGSSPVTGAWKASRSLLVDLIEAFESNKDSENRSKTFFIDCNPSFANYTELAVLAANRIIVPCTADAASIRGIKNLIKLIYGISVDNKTMEDEYLNFSNEVKSYKLKEPLLHIFIQNRSRTNERDATKAFRSHAEEIQRITNNLTSKHPNLFTQSKNNSKVINVKDGNTLAAIINHEECPISKLQHKRYTIYGKKTQANQDQIAALLADINSVVDYL</sequence>
<protein>
    <submittedName>
        <fullName evidence="2">Nucleotide-binding protein</fullName>
    </submittedName>
    <submittedName>
        <fullName evidence="4">ParA family protein</fullName>
    </submittedName>
</protein>
<dbReference type="CDD" id="cd02042">
    <property type="entry name" value="ParAB_family"/>
    <property type="match status" value="1"/>
</dbReference>
<name>A0A5D0EJI2_AGGAC</name>
<evidence type="ECO:0000313" key="5">
    <source>
        <dbReference type="Proteomes" id="UP000072236"/>
    </source>
</evidence>
<dbReference type="EMBL" id="PCGW01000016">
    <property type="protein sequence ID" value="PHO20149.1"/>
    <property type="molecule type" value="Genomic_DNA"/>
</dbReference>
<evidence type="ECO:0000313" key="6">
    <source>
        <dbReference type="Proteomes" id="UP000226080"/>
    </source>
</evidence>
<dbReference type="Gene3D" id="3.40.50.300">
    <property type="entry name" value="P-loop containing nucleotide triphosphate hydrolases"/>
    <property type="match status" value="1"/>
</dbReference>
<dbReference type="Proteomes" id="UP000323012">
    <property type="component" value="Unassembled WGS sequence"/>
</dbReference>
<organism evidence="4 7">
    <name type="scientific">Aggregatibacter actinomycetemcomitans</name>
    <name type="common">Actinobacillus actinomycetemcomitans</name>
    <name type="synonym">Haemophilus actinomycetemcomitans</name>
    <dbReference type="NCBI Taxonomy" id="714"/>
    <lineage>
        <taxon>Bacteria</taxon>
        <taxon>Pseudomonadati</taxon>
        <taxon>Pseudomonadota</taxon>
        <taxon>Gammaproteobacteria</taxon>
        <taxon>Pasteurellales</taxon>
        <taxon>Pasteurellaceae</taxon>
        <taxon>Aggregatibacter</taxon>
    </lineage>
</organism>
<keyword evidence="6" id="KW-1185">Reference proteome</keyword>
<gene>
    <name evidence="2" type="ORF">ACT75_01550</name>
    <name evidence="3" type="ORF">CQR80_08445</name>
    <name evidence="4" type="ORF">FXB79_07790</name>
</gene>
<dbReference type="RefSeq" id="WP_005538728.1">
    <property type="nucleotide sequence ID" value="NZ_CP012959.1"/>
</dbReference>